<evidence type="ECO:0000256" key="1">
    <source>
        <dbReference type="ARBA" id="ARBA00004123"/>
    </source>
</evidence>
<dbReference type="GO" id="GO:0005681">
    <property type="term" value="C:spliceosomal complex"/>
    <property type="evidence" value="ECO:0007669"/>
    <property type="project" value="TreeGrafter"/>
</dbReference>
<dbReference type="InterPro" id="IPR011989">
    <property type="entry name" value="ARM-like"/>
</dbReference>
<dbReference type="InterPro" id="IPR013180">
    <property type="entry name" value="CTNNBL1_N"/>
</dbReference>
<gene>
    <name evidence="7" type="ORF">VFH_I027880</name>
</gene>
<dbReference type="Gene3D" id="1.25.10.10">
    <property type="entry name" value="Leucine-rich Repeat Variant"/>
    <property type="match status" value="1"/>
</dbReference>
<evidence type="ECO:0000313" key="8">
    <source>
        <dbReference type="Proteomes" id="UP001157006"/>
    </source>
</evidence>
<evidence type="ECO:0000256" key="4">
    <source>
        <dbReference type="ARBA" id="ARBA00023054"/>
    </source>
</evidence>
<evidence type="ECO:0000256" key="2">
    <source>
        <dbReference type="ARBA" id="ARBA00022553"/>
    </source>
</evidence>
<dbReference type="PANTHER" id="PTHR14978">
    <property type="entry name" value="BETA-CATENIN-LIKE PROTEIN 1 NUCLEAR ASSOCIATED PROTEIN"/>
    <property type="match status" value="1"/>
</dbReference>
<evidence type="ECO:0000256" key="3">
    <source>
        <dbReference type="ARBA" id="ARBA00022737"/>
    </source>
</evidence>
<dbReference type="EMBL" id="OX451735">
    <property type="protein sequence ID" value="CAI8592203.1"/>
    <property type="molecule type" value="Genomic_DNA"/>
</dbReference>
<keyword evidence="5" id="KW-0539">Nucleus</keyword>
<keyword evidence="2" id="KW-0597">Phosphoprotein</keyword>
<evidence type="ECO:0000259" key="6">
    <source>
        <dbReference type="Pfam" id="PF08216"/>
    </source>
</evidence>
<keyword evidence="8" id="KW-1185">Reference proteome</keyword>
<feature type="domain" description="Beta-catenin-like protein 1 N-terminal" evidence="6">
    <location>
        <begin position="32"/>
        <end position="85"/>
    </location>
</feature>
<dbReference type="AlphaFoldDB" id="A0AAV0Z433"/>
<evidence type="ECO:0000256" key="5">
    <source>
        <dbReference type="ARBA" id="ARBA00023242"/>
    </source>
</evidence>
<dbReference type="Pfam" id="PF08216">
    <property type="entry name" value="CTNNBL"/>
    <property type="match status" value="1"/>
</dbReference>
<organism evidence="7 8">
    <name type="scientific">Vicia faba</name>
    <name type="common">Broad bean</name>
    <name type="synonym">Faba vulgaris</name>
    <dbReference type="NCBI Taxonomy" id="3906"/>
    <lineage>
        <taxon>Eukaryota</taxon>
        <taxon>Viridiplantae</taxon>
        <taxon>Streptophyta</taxon>
        <taxon>Embryophyta</taxon>
        <taxon>Tracheophyta</taxon>
        <taxon>Spermatophyta</taxon>
        <taxon>Magnoliopsida</taxon>
        <taxon>eudicotyledons</taxon>
        <taxon>Gunneridae</taxon>
        <taxon>Pentapetalae</taxon>
        <taxon>rosids</taxon>
        <taxon>fabids</taxon>
        <taxon>Fabales</taxon>
        <taxon>Fabaceae</taxon>
        <taxon>Papilionoideae</taxon>
        <taxon>50 kb inversion clade</taxon>
        <taxon>NPAAA clade</taxon>
        <taxon>Hologalegina</taxon>
        <taxon>IRL clade</taxon>
        <taxon>Fabeae</taxon>
        <taxon>Vicia</taxon>
    </lineage>
</organism>
<dbReference type="Proteomes" id="UP001157006">
    <property type="component" value="Chromosome 1S"/>
</dbReference>
<comment type="subcellular location">
    <subcellularLocation>
        <location evidence="1">Nucleus</location>
    </subcellularLocation>
</comment>
<name>A0AAV0Z433_VICFA</name>
<protein>
    <recommendedName>
        <fullName evidence="6">Beta-catenin-like protein 1 N-terminal domain-containing protein</fullName>
    </recommendedName>
</protein>
<keyword evidence="3" id="KW-0677">Repeat</keyword>
<proteinExistence type="predicted"/>
<evidence type="ECO:0000313" key="7">
    <source>
        <dbReference type="EMBL" id="CAI8592203.1"/>
    </source>
</evidence>
<dbReference type="PANTHER" id="PTHR14978:SF0">
    <property type="entry name" value="BETA-CATENIN-LIKE PROTEIN 1"/>
    <property type="match status" value="1"/>
</dbReference>
<accession>A0AAV0Z433</accession>
<reference evidence="7 8" key="1">
    <citation type="submission" date="2023-01" db="EMBL/GenBank/DDBJ databases">
        <authorList>
            <person name="Kreplak J."/>
        </authorList>
    </citation>
    <scope>NUCLEOTIDE SEQUENCE [LARGE SCALE GENOMIC DNA]</scope>
</reference>
<sequence>MKIRVLKLQKAALVCFRNIILLGVGDVGISVSSSAFELLLQNLHHLSDSGPDENAAIYNTVATIENLIEVQPVVAELVCEKTKLLGRLRWGSLMGIRNMRQRFWRFSCRVVL</sequence>
<keyword evidence="4" id="KW-0175">Coiled coil</keyword>
<dbReference type="InterPro" id="IPR039678">
    <property type="entry name" value="CTNNBL1"/>
</dbReference>